<dbReference type="HOGENOM" id="CLU_090389_18_2_0"/>
<protein>
    <submittedName>
        <fullName evidence="2">Redox-active disulfide protein 2</fullName>
    </submittedName>
</protein>
<dbReference type="AlphaFoldDB" id="A0A081BWH3"/>
<accession>A0A081BWH3</accession>
<dbReference type="Proteomes" id="UP000030661">
    <property type="component" value="Unassembled WGS sequence"/>
</dbReference>
<sequence length="80" mass="8936">MITIEIFSGDCSLCEQLAENSRTALEELKLHGDVRVVADQDEIRERGITATPALVINDEVECLGRIPEPVEIMAWLQEIV</sequence>
<dbReference type="STRING" id="1499967.U27_03641"/>
<proteinExistence type="predicted"/>
<dbReference type="NCBIfam" id="TIGR00412">
    <property type="entry name" value="redox_disulf_2"/>
    <property type="match status" value="1"/>
</dbReference>
<organism evidence="2">
    <name type="scientific">Vecturithrix granuli</name>
    <dbReference type="NCBI Taxonomy" id="1499967"/>
    <lineage>
        <taxon>Bacteria</taxon>
        <taxon>Candidatus Moduliflexota</taxon>
        <taxon>Candidatus Vecturitrichia</taxon>
        <taxon>Candidatus Vecturitrichales</taxon>
        <taxon>Candidatus Vecturitrichaceae</taxon>
        <taxon>Candidatus Vecturithrix</taxon>
    </lineage>
</organism>
<feature type="domain" description="Thioredoxin-like fold" evidence="1">
    <location>
        <begin position="3"/>
        <end position="77"/>
    </location>
</feature>
<reference evidence="2" key="1">
    <citation type="journal article" date="2015" name="PeerJ">
        <title>First genomic representation of candidate bacterial phylum KSB3 points to enhanced environmental sensing as a trigger of wastewater bulking.</title>
        <authorList>
            <person name="Sekiguchi Y."/>
            <person name="Ohashi A."/>
            <person name="Parks D.H."/>
            <person name="Yamauchi T."/>
            <person name="Tyson G.W."/>
            <person name="Hugenholtz P."/>
        </authorList>
    </citation>
    <scope>NUCLEOTIDE SEQUENCE [LARGE SCALE GENOMIC DNA]</scope>
</reference>
<evidence type="ECO:0000313" key="2">
    <source>
        <dbReference type="EMBL" id="GAK56678.1"/>
    </source>
</evidence>
<dbReference type="PANTHER" id="PTHR36450">
    <property type="entry name" value="THIOREDOXIN"/>
    <property type="match status" value="1"/>
</dbReference>
<dbReference type="Pfam" id="PF13192">
    <property type="entry name" value="Thioredoxin_3"/>
    <property type="match status" value="1"/>
</dbReference>
<gene>
    <name evidence="2" type="ORF">U27_03641</name>
</gene>
<evidence type="ECO:0000259" key="1">
    <source>
        <dbReference type="Pfam" id="PF13192"/>
    </source>
</evidence>
<dbReference type="PANTHER" id="PTHR36450:SF1">
    <property type="entry name" value="THIOREDOXIN"/>
    <property type="match status" value="1"/>
</dbReference>
<dbReference type="InterPro" id="IPR036249">
    <property type="entry name" value="Thioredoxin-like_sf"/>
</dbReference>
<keyword evidence="3" id="KW-1185">Reference proteome</keyword>
<dbReference type="Gene3D" id="3.40.30.10">
    <property type="entry name" value="Glutaredoxin"/>
    <property type="match status" value="1"/>
</dbReference>
<dbReference type="EMBL" id="DF820465">
    <property type="protein sequence ID" value="GAK56678.1"/>
    <property type="molecule type" value="Genomic_DNA"/>
</dbReference>
<evidence type="ECO:0000313" key="3">
    <source>
        <dbReference type="Proteomes" id="UP000030661"/>
    </source>
</evidence>
<dbReference type="InterPro" id="IPR005243">
    <property type="entry name" value="THIRX-like_proc"/>
</dbReference>
<dbReference type="SUPFAM" id="SSF52833">
    <property type="entry name" value="Thioredoxin-like"/>
    <property type="match status" value="1"/>
</dbReference>
<dbReference type="InterPro" id="IPR012336">
    <property type="entry name" value="Thioredoxin-like_fold"/>
</dbReference>
<name>A0A081BWH3_VECG1</name>
<dbReference type="eggNOG" id="COG0526">
    <property type="taxonomic scope" value="Bacteria"/>
</dbReference>